<dbReference type="InterPro" id="IPR001223">
    <property type="entry name" value="Glyco_hydro18_cat"/>
</dbReference>
<dbReference type="SMART" id="SM00636">
    <property type="entry name" value="Glyco_18"/>
    <property type="match status" value="1"/>
</dbReference>
<gene>
    <name evidence="12" type="ORF">K444DRAFT_641429</name>
</gene>
<dbReference type="Proteomes" id="UP000235371">
    <property type="component" value="Unassembled WGS sequence"/>
</dbReference>
<keyword evidence="10" id="KW-0732">Signal</keyword>
<evidence type="ECO:0000256" key="10">
    <source>
        <dbReference type="SAM" id="SignalP"/>
    </source>
</evidence>
<evidence type="ECO:0000259" key="11">
    <source>
        <dbReference type="PROSITE" id="PS51910"/>
    </source>
</evidence>
<dbReference type="PROSITE" id="PS01095">
    <property type="entry name" value="GH18_1"/>
    <property type="match status" value="1"/>
</dbReference>
<comment type="catalytic activity">
    <reaction evidence="1">
        <text>Random endo-hydrolysis of N-acetyl-beta-D-glucosaminide (1-&gt;4)-beta-linkages in chitin and chitodextrins.</text>
        <dbReference type="EC" id="3.2.1.14"/>
    </reaction>
</comment>
<dbReference type="GO" id="GO:0008061">
    <property type="term" value="F:chitin binding"/>
    <property type="evidence" value="ECO:0007669"/>
    <property type="project" value="InterPro"/>
</dbReference>
<dbReference type="PANTHER" id="PTHR11177">
    <property type="entry name" value="CHITINASE"/>
    <property type="match status" value="1"/>
</dbReference>
<dbReference type="EMBL" id="KZ613780">
    <property type="protein sequence ID" value="PMD63728.1"/>
    <property type="molecule type" value="Genomic_DNA"/>
</dbReference>
<dbReference type="EC" id="3.2.1.14" evidence="3"/>
<dbReference type="GeneID" id="36592696"/>
<evidence type="ECO:0000256" key="4">
    <source>
        <dbReference type="ARBA" id="ARBA00022801"/>
    </source>
</evidence>
<dbReference type="OrthoDB" id="76388at2759"/>
<dbReference type="Gene3D" id="3.20.20.80">
    <property type="entry name" value="Glycosidases"/>
    <property type="match status" value="1"/>
</dbReference>
<keyword evidence="7 9" id="KW-0326">Glycosidase</keyword>
<dbReference type="GO" id="GO:0005576">
    <property type="term" value="C:extracellular region"/>
    <property type="evidence" value="ECO:0007669"/>
    <property type="project" value="TreeGrafter"/>
</dbReference>
<proteinExistence type="inferred from homology"/>
<dbReference type="GO" id="GO:0008843">
    <property type="term" value="F:endochitinase activity"/>
    <property type="evidence" value="ECO:0007669"/>
    <property type="project" value="UniProtKB-EC"/>
</dbReference>
<dbReference type="Gene3D" id="3.10.50.10">
    <property type="match status" value="1"/>
</dbReference>
<dbReference type="InterPro" id="IPR029070">
    <property type="entry name" value="Chitinase_insertion_sf"/>
</dbReference>
<keyword evidence="5" id="KW-0146">Chitin degradation</keyword>
<evidence type="ECO:0000256" key="7">
    <source>
        <dbReference type="ARBA" id="ARBA00023295"/>
    </source>
</evidence>
<dbReference type="GO" id="GO:0006032">
    <property type="term" value="P:chitin catabolic process"/>
    <property type="evidence" value="ECO:0007669"/>
    <property type="project" value="UniProtKB-KW"/>
</dbReference>
<dbReference type="PANTHER" id="PTHR11177:SF317">
    <property type="entry name" value="CHITINASE 12-RELATED"/>
    <property type="match status" value="1"/>
</dbReference>
<protein>
    <recommendedName>
        <fullName evidence="3">chitinase</fullName>
        <ecNumber evidence="3">3.2.1.14</ecNumber>
    </recommendedName>
</protein>
<keyword evidence="6" id="KW-0119">Carbohydrate metabolism</keyword>
<dbReference type="CDD" id="cd06548">
    <property type="entry name" value="GH18_chitinase"/>
    <property type="match status" value="1"/>
</dbReference>
<keyword evidence="8" id="KW-0624">Polysaccharide degradation</keyword>
<dbReference type="SUPFAM" id="SSF54556">
    <property type="entry name" value="Chitinase insertion domain"/>
    <property type="match status" value="1"/>
</dbReference>
<accession>A0A2J6TL72</accession>
<dbReference type="RefSeq" id="XP_024740632.1">
    <property type="nucleotide sequence ID" value="XM_024884619.1"/>
</dbReference>
<feature type="chain" id="PRO_5014453591" description="chitinase" evidence="10">
    <location>
        <begin position="19"/>
        <end position="428"/>
    </location>
</feature>
<dbReference type="GO" id="GO:0000272">
    <property type="term" value="P:polysaccharide catabolic process"/>
    <property type="evidence" value="ECO:0007669"/>
    <property type="project" value="UniProtKB-KW"/>
</dbReference>
<feature type="domain" description="GH18" evidence="11">
    <location>
        <begin position="36"/>
        <end position="404"/>
    </location>
</feature>
<evidence type="ECO:0000256" key="8">
    <source>
        <dbReference type="ARBA" id="ARBA00023326"/>
    </source>
</evidence>
<organism evidence="12 13">
    <name type="scientific">Hyaloscypha bicolor E</name>
    <dbReference type="NCBI Taxonomy" id="1095630"/>
    <lineage>
        <taxon>Eukaryota</taxon>
        <taxon>Fungi</taxon>
        <taxon>Dikarya</taxon>
        <taxon>Ascomycota</taxon>
        <taxon>Pezizomycotina</taxon>
        <taxon>Leotiomycetes</taxon>
        <taxon>Helotiales</taxon>
        <taxon>Hyaloscyphaceae</taxon>
        <taxon>Hyaloscypha</taxon>
        <taxon>Hyaloscypha bicolor</taxon>
    </lineage>
</organism>
<dbReference type="STRING" id="1095630.A0A2J6TL72"/>
<keyword evidence="4 9" id="KW-0378">Hydrolase</keyword>
<evidence type="ECO:0000256" key="2">
    <source>
        <dbReference type="ARBA" id="ARBA00008682"/>
    </source>
</evidence>
<evidence type="ECO:0000313" key="12">
    <source>
        <dbReference type="EMBL" id="PMD63728.1"/>
    </source>
</evidence>
<name>A0A2J6TL72_9HELO</name>
<evidence type="ECO:0000256" key="1">
    <source>
        <dbReference type="ARBA" id="ARBA00000822"/>
    </source>
</evidence>
<comment type="similarity">
    <text evidence="2">Belongs to the glycosyl hydrolase 18 family. Chitinase class V subfamily.</text>
</comment>
<dbReference type="FunCoup" id="A0A2J6TL72">
    <property type="interactions" value="616"/>
</dbReference>
<dbReference type="Pfam" id="PF00704">
    <property type="entry name" value="Glyco_hydro_18"/>
    <property type="match status" value="1"/>
</dbReference>
<evidence type="ECO:0000313" key="13">
    <source>
        <dbReference type="Proteomes" id="UP000235371"/>
    </source>
</evidence>
<evidence type="ECO:0000256" key="6">
    <source>
        <dbReference type="ARBA" id="ARBA00023277"/>
    </source>
</evidence>
<dbReference type="InterPro" id="IPR017853">
    <property type="entry name" value="GH"/>
</dbReference>
<evidence type="ECO:0000256" key="5">
    <source>
        <dbReference type="ARBA" id="ARBA00023024"/>
    </source>
</evidence>
<reference evidence="12 13" key="1">
    <citation type="submission" date="2016-04" db="EMBL/GenBank/DDBJ databases">
        <title>A degradative enzymes factory behind the ericoid mycorrhizal symbiosis.</title>
        <authorList>
            <consortium name="DOE Joint Genome Institute"/>
            <person name="Martino E."/>
            <person name="Morin E."/>
            <person name="Grelet G."/>
            <person name="Kuo A."/>
            <person name="Kohler A."/>
            <person name="Daghino S."/>
            <person name="Barry K."/>
            <person name="Choi C."/>
            <person name="Cichocki N."/>
            <person name="Clum A."/>
            <person name="Copeland A."/>
            <person name="Hainaut M."/>
            <person name="Haridas S."/>
            <person name="Labutti K."/>
            <person name="Lindquist E."/>
            <person name="Lipzen A."/>
            <person name="Khouja H.-R."/>
            <person name="Murat C."/>
            <person name="Ohm R."/>
            <person name="Olson A."/>
            <person name="Spatafora J."/>
            <person name="Veneault-Fourrey C."/>
            <person name="Henrissat B."/>
            <person name="Grigoriev I."/>
            <person name="Martin F."/>
            <person name="Perotto S."/>
        </authorList>
    </citation>
    <scope>NUCLEOTIDE SEQUENCE [LARGE SCALE GENOMIC DNA]</scope>
    <source>
        <strain evidence="12 13">E</strain>
    </source>
</reference>
<evidence type="ECO:0000256" key="3">
    <source>
        <dbReference type="ARBA" id="ARBA00012729"/>
    </source>
</evidence>
<dbReference type="InterPro" id="IPR011583">
    <property type="entry name" value="Chitinase_II/V-like_cat"/>
</dbReference>
<dbReference type="PROSITE" id="PS51910">
    <property type="entry name" value="GH18_2"/>
    <property type="match status" value="1"/>
</dbReference>
<dbReference type="InterPro" id="IPR001579">
    <property type="entry name" value="Glyco_hydro_18_chit_AS"/>
</dbReference>
<dbReference type="SUPFAM" id="SSF51445">
    <property type="entry name" value="(Trans)glycosidases"/>
    <property type="match status" value="1"/>
</dbReference>
<dbReference type="AlphaFoldDB" id="A0A2J6TL72"/>
<feature type="signal peptide" evidence="10">
    <location>
        <begin position="1"/>
        <end position="18"/>
    </location>
</feature>
<dbReference type="InterPro" id="IPR050314">
    <property type="entry name" value="Glycosyl_Hydrlase_18"/>
</dbReference>
<sequence length="428" mass="46328">MHCTSILSLFLSVGFAIASPTASGSPSYTCAKSAGMRAVGYFGNWDIYARNFKVTDIQATQLTHVAYSFMNINTTTGEVFLSDEWADLQISYPGDNTSENGTNVYGGIKQLYLLKKANRSLKTLMVIGGATYSPNIIPVLASDSLRANFAKTAISLMTDLGFDGIDVDYEYVTDSTQAAQMVDLLKKLREGMDAYSIRTCSPSFLLSYASPAGPDKYKQLDFKGMDQYLDFWNYMGFDYVGSWDKIAGHQANVFQDLQIPAATPFNTTSAMAYYTLVGGICPSKINLGSPLYGRAFAGTGGPGKPFNGTGTTGSFGLAGVWDYKALPAPGYNSKVISLDKVGASYSYDSAKKYMVSYDTPEIAKVKAQFVKGMGLGGSSWWEVSMDKSGVDSLIGTTIKTFGGVKGLENSLNYLSYPESKYDNLRNGM</sequence>
<dbReference type="InParanoid" id="A0A2J6TL72"/>
<keyword evidence="13" id="KW-1185">Reference proteome</keyword>
<evidence type="ECO:0000256" key="9">
    <source>
        <dbReference type="RuleBase" id="RU000489"/>
    </source>
</evidence>